<organism evidence="2">
    <name type="scientific">Solanum chacoense</name>
    <name type="common">Chaco potato</name>
    <dbReference type="NCBI Taxonomy" id="4108"/>
    <lineage>
        <taxon>Eukaryota</taxon>
        <taxon>Viridiplantae</taxon>
        <taxon>Streptophyta</taxon>
        <taxon>Embryophyta</taxon>
        <taxon>Tracheophyta</taxon>
        <taxon>Spermatophyta</taxon>
        <taxon>Magnoliopsida</taxon>
        <taxon>eudicotyledons</taxon>
        <taxon>Gunneridae</taxon>
        <taxon>Pentapetalae</taxon>
        <taxon>asterids</taxon>
        <taxon>lamiids</taxon>
        <taxon>Solanales</taxon>
        <taxon>Solanaceae</taxon>
        <taxon>Solanoideae</taxon>
        <taxon>Solaneae</taxon>
        <taxon>Solanum</taxon>
    </lineage>
</organism>
<feature type="region of interest" description="Disordered" evidence="1">
    <location>
        <begin position="1"/>
        <end position="24"/>
    </location>
</feature>
<evidence type="ECO:0000256" key="1">
    <source>
        <dbReference type="SAM" id="MobiDB-lite"/>
    </source>
</evidence>
<dbReference type="EMBL" id="GEDG01013913">
    <property type="protein sequence ID" value="JAP24872.1"/>
    <property type="molecule type" value="Transcribed_RNA"/>
</dbReference>
<proteinExistence type="predicted"/>
<name>A0A0V0HXQ9_SOLCH</name>
<sequence length="93" mass="10843">MSTQKQGKKHRKNNDPSPTTFDNTHYRLIHKKKMDHSLLTTQKMKSQADLTGTCLKEEKTDEYQELVKQHCFQSLHSTFLNSNKASIKEVHTL</sequence>
<evidence type="ECO:0000313" key="2">
    <source>
        <dbReference type="EMBL" id="JAP24872.1"/>
    </source>
</evidence>
<protein>
    <submittedName>
        <fullName evidence="2">Putative ovule protein</fullName>
    </submittedName>
</protein>
<reference evidence="2" key="1">
    <citation type="submission" date="2015-12" db="EMBL/GenBank/DDBJ databases">
        <title>Gene expression during late stages of embryo sac development: a critical building block for successful pollen-pistil interactions.</title>
        <authorList>
            <person name="Liu Y."/>
            <person name="Joly V."/>
            <person name="Sabar M."/>
            <person name="Matton D.P."/>
        </authorList>
    </citation>
    <scope>NUCLEOTIDE SEQUENCE</scope>
</reference>
<feature type="compositionally biased region" description="Basic residues" evidence="1">
    <location>
        <begin position="1"/>
        <end position="12"/>
    </location>
</feature>
<accession>A0A0V0HXQ9</accession>
<dbReference type="AlphaFoldDB" id="A0A0V0HXQ9"/>